<keyword evidence="2" id="KW-0472">Membrane</keyword>
<keyword evidence="4" id="KW-1185">Reference proteome</keyword>
<reference evidence="4" key="1">
    <citation type="journal article" date="2019" name="Int. J. Syst. Evol. Microbiol.">
        <title>The Global Catalogue of Microorganisms (GCM) 10K type strain sequencing project: providing services to taxonomists for standard genome sequencing and annotation.</title>
        <authorList>
            <consortium name="The Broad Institute Genomics Platform"/>
            <consortium name="The Broad Institute Genome Sequencing Center for Infectious Disease"/>
            <person name="Wu L."/>
            <person name="Ma J."/>
        </authorList>
    </citation>
    <scope>NUCLEOTIDE SEQUENCE [LARGE SCALE GENOMIC DNA]</scope>
    <source>
        <strain evidence="4">CGMCC 4.7426</strain>
    </source>
</reference>
<evidence type="ECO:0000256" key="2">
    <source>
        <dbReference type="SAM" id="Phobius"/>
    </source>
</evidence>
<name>A0ABV9DHY8_9BACI</name>
<comment type="caution">
    <text evidence="3">The sequence shown here is derived from an EMBL/GenBank/DDBJ whole genome shotgun (WGS) entry which is preliminary data.</text>
</comment>
<accession>A0ABV9DHY8</accession>
<dbReference type="EMBL" id="JBHSFU010000003">
    <property type="protein sequence ID" value="MFC4557419.1"/>
    <property type="molecule type" value="Genomic_DNA"/>
</dbReference>
<feature type="transmembrane region" description="Helical" evidence="2">
    <location>
        <begin position="50"/>
        <end position="73"/>
    </location>
</feature>
<feature type="region of interest" description="Disordered" evidence="1">
    <location>
        <begin position="99"/>
        <end position="127"/>
    </location>
</feature>
<gene>
    <name evidence="3" type="ORF">ACFO3D_04255</name>
</gene>
<protein>
    <recommendedName>
        <fullName evidence="5">Negative regulator of sigma-X activity</fullName>
    </recommendedName>
</protein>
<keyword evidence="2" id="KW-0812">Transmembrane</keyword>
<sequence>MNTFDNEDQQVKDLLQQMPKVEDSMDKDVLYQNISSELRELEKPKKSNKVIWIPIGSAVVAVLLMILVLPPLFQNAMFESSNENSSSDALMDESATMEKFGAEGESGSELNTDEQNENNGNQESMPEVSLLDRKAPSNVVYQADDDSQIIHGALADTQGQYVIPFSVIAPADVRMEDYYNQLGKYLSEKQWGLNSFILEGAKFQLKQDENQVNITLPDNFDVLDGSTGPNLLEDTLTTMFTPYQINRVVFDREVNLGQIGKVEKLPLMPTKAIYKKYQKSDSNQAFLVRIPVGDNVNFSSALSKMKENEEVFHVAGVIPTDLNITVQREGPLLRLQFSNPENLKKSGETVFMLDAIMMTAKSFGYQQVEFVNPPMDTVGPYNLREPIDVPLGANPIYTYR</sequence>
<dbReference type="RefSeq" id="WP_390293371.1">
    <property type="nucleotide sequence ID" value="NZ_JBHSFU010000003.1"/>
</dbReference>
<proteinExistence type="predicted"/>
<keyword evidence="2" id="KW-1133">Transmembrane helix</keyword>
<evidence type="ECO:0000313" key="3">
    <source>
        <dbReference type="EMBL" id="MFC4557419.1"/>
    </source>
</evidence>
<evidence type="ECO:0008006" key="5">
    <source>
        <dbReference type="Google" id="ProtNLM"/>
    </source>
</evidence>
<organism evidence="3 4">
    <name type="scientific">Virgibacillus kekensis</name>
    <dbReference type="NCBI Taxonomy" id="202261"/>
    <lineage>
        <taxon>Bacteria</taxon>
        <taxon>Bacillati</taxon>
        <taxon>Bacillota</taxon>
        <taxon>Bacilli</taxon>
        <taxon>Bacillales</taxon>
        <taxon>Bacillaceae</taxon>
        <taxon>Virgibacillus</taxon>
    </lineage>
</organism>
<evidence type="ECO:0000313" key="4">
    <source>
        <dbReference type="Proteomes" id="UP001595989"/>
    </source>
</evidence>
<evidence type="ECO:0000256" key="1">
    <source>
        <dbReference type="SAM" id="MobiDB-lite"/>
    </source>
</evidence>
<dbReference type="Proteomes" id="UP001595989">
    <property type="component" value="Unassembled WGS sequence"/>
</dbReference>